<name>A0A197K6B5_9FUNG</name>
<feature type="compositionally biased region" description="Gly residues" evidence="1">
    <location>
        <begin position="441"/>
        <end position="462"/>
    </location>
</feature>
<feature type="compositionally biased region" description="Basic and acidic residues" evidence="1">
    <location>
        <begin position="502"/>
        <end position="517"/>
    </location>
</feature>
<evidence type="ECO:0000256" key="1">
    <source>
        <dbReference type="SAM" id="MobiDB-lite"/>
    </source>
</evidence>
<feature type="compositionally biased region" description="Low complexity" evidence="1">
    <location>
        <begin position="559"/>
        <end position="576"/>
    </location>
</feature>
<feature type="compositionally biased region" description="Polar residues" evidence="1">
    <location>
        <begin position="149"/>
        <end position="164"/>
    </location>
</feature>
<feature type="region of interest" description="Disordered" evidence="1">
    <location>
        <begin position="497"/>
        <end position="517"/>
    </location>
</feature>
<dbReference type="OrthoDB" id="2382755at2759"/>
<dbReference type="AlphaFoldDB" id="A0A197K6B5"/>
<feature type="region of interest" description="Disordered" evidence="1">
    <location>
        <begin position="441"/>
        <end position="477"/>
    </location>
</feature>
<feature type="compositionally biased region" description="Polar residues" evidence="1">
    <location>
        <begin position="246"/>
        <end position="261"/>
    </location>
</feature>
<feature type="region of interest" description="Disordered" evidence="1">
    <location>
        <begin position="146"/>
        <end position="183"/>
    </location>
</feature>
<feature type="region of interest" description="Disordered" evidence="1">
    <location>
        <begin position="362"/>
        <end position="405"/>
    </location>
</feature>
<feature type="region of interest" description="Disordered" evidence="1">
    <location>
        <begin position="211"/>
        <end position="261"/>
    </location>
</feature>
<sequence>MAASTNDDNTMDFDDDGNIVPAAQINITQQRVAQPRDNRPPAIKVLATPELVNHIVGYLPATSYPACSLINRIFREAILFSSLTYKAALLSTQEWIESTPRRVFILSAYILQYSAAVDVGVPPGGGGAKSNQFVFSCQTPSDSVDCYGSSGSNSDQKSGESSGGVSHLQRHHTHQPGHDVEPFHSFHTYQSSEIVPNVYFKTSIQLPPHLSSPPPLPPLPIAQQINYTYPSSPPPHSSQQRSFSQGGPSVTTSSSHPYQHHQTTTGFLHHYEADISTHPNRSSMTVVDVADMSLSPSQILLPPHESSTFPTSDTSSSTTPRQQRYQQQQYRQQPSTVRVVPCPYELPTEGLMQYEENLVKVKKGSRSSTGSTHSHDSTISTSSSCSSSGESHHVMNDPSSSSASVLQGGAYSPYASPIMEESFNPSVFGSPYAVVGAGGGGVGSSSGAGVGSAGRGSGGQGQGSNSPAAAMRSGKELTSEYQRALALREYNQQLQQLQQGGRRNEMSHDDIPMTHISDRGDVRMDTTYGAPLPVHHQHQQQYYHYHHSHRHHDQGGIHSAIDSSSVPISTSTSFSSGGANPHHHSHHHSQRHQQRQQRARQQQQKHQKQPPNNTRPSRNWSMAVQTFYYQNSALNAMIVACREHMLSPEGQGGAIVEKTETSRIIWNDATRQEHIWTITPTLMDRTNPDFLEVDFDPELDYA</sequence>
<gene>
    <name evidence="2" type="ORF">K457DRAFT_15767</name>
</gene>
<accession>A0A197K6B5</accession>
<evidence type="ECO:0000313" key="3">
    <source>
        <dbReference type="Proteomes" id="UP000078512"/>
    </source>
</evidence>
<feature type="compositionally biased region" description="Polar residues" evidence="1">
    <location>
        <begin position="610"/>
        <end position="619"/>
    </location>
</feature>
<proteinExistence type="predicted"/>
<feature type="region of interest" description="Disordered" evidence="1">
    <location>
        <begin position="540"/>
        <end position="619"/>
    </location>
</feature>
<feature type="compositionally biased region" description="Low complexity" evidence="1">
    <location>
        <begin position="306"/>
        <end position="336"/>
    </location>
</feature>
<feature type="compositionally biased region" description="Pro residues" evidence="1">
    <location>
        <begin position="211"/>
        <end position="220"/>
    </location>
</feature>
<dbReference type="EMBL" id="KV442022">
    <property type="protein sequence ID" value="OAQ33202.1"/>
    <property type="molecule type" value="Genomic_DNA"/>
</dbReference>
<keyword evidence="3" id="KW-1185">Reference proteome</keyword>
<reference evidence="2 3" key="1">
    <citation type="submission" date="2016-05" db="EMBL/GenBank/DDBJ databases">
        <title>Genome sequencing reveals origins of a unique bacterial endosymbiosis in the earliest lineages of terrestrial Fungi.</title>
        <authorList>
            <consortium name="DOE Joint Genome Institute"/>
            <person name="Uehling J."/>
            <person name="Gryganskyi A."/>
            <person name="Hameed K."/>
            <person name="Tschaplinski T."/>
            <person name="Misztal P."/>
            <person name="Wu S."/>
            <person name="Desiro A."/>
            <person name="Vande Pol N."/>
            <person name="Du Z.-Y."/>
            <person name="Zienkiewicz A."/>
            <person name="Zienkiewicz K."/>
            <person name="Morin E."/>
            <person name="Tisserant E."/>
            <person name="Splivallo R."/>
            <person name="Hainaut M."/>
            <person name="Henrissat B."/>
            <person name="Ohm R."/>
            <person name="Kuo A."/>
            <person name="Yan J."/>
            <person name="Lipzen A."/>
            <person name="Nolan M."/>
            <person name="Labutti K."/>
            <person name="Barry K."/>
            <person name="Goldstein A."/>
            <person name="Labbe J."/>
            <person name="Schadt C."/>
            <person name="Tuskan G."/>
            <person name="Grigoriev I."/>
            <person name="Martin F."/>
            <person name="Vilgalys R."/>
            <person name="Bonito G."/>
        </authorList>
    </citation>
    <scope>NUCLEOTIDE SEQUENCE [LARGE SCALE GENOMIC DNA]</scope>
    <source>
        <strain evidence="2 3">AG-77</strain>
    </source>
</reference>
<feature type="compositionally biased region" description="Low complexity" evidence="1">
    <location>
        <begin position="366"/>
        <end position="389"/>
    </location>
</feature>
<dbReference type="Proteomes" id="UP000078512">
    <property type="component" value="Unassembled WGS sequence"/>
</dbReference>
<evidence type="ECO:0000313" key="2">
    <source>
        <dbReference type="EMBL" id="OAQ33202.1"/>
    </source>
</evidence>
<feature type="compositionally biased region" description="Basic residues" evidence="1">
    <location>
        <begin position="581"/>
        <end position="608"/>
    </location>
</feature>
<feature type="region of interest" description="Disordered" evidence="1">
    <location>
        <begin position="298"/>
        <end position="336"/>
    </location>
</feature>
<organism evidence="2 3">
    <name type="scientific">Linnemannia elongata AG-77</name>
    <dbReference type="NCBI Taxonomy" id="1314771"/>
    <lineage>
        <taxon>Eukaryota</taxon>
        <taxon>Fungi</taxon>
        <taxon>Fungi incertae sedis</taxon>
        <taxon>Mucoromycota</taxon>
        <taxon>Mortierellomycotina</taxon>
        <taxon>Mortierellomycetes</taxon>
        <taxon>Mortierellales</taxon>
        <taxon>Mortierellaceae</taxon>
        <taxon>Linnemannia</taxon>
    </lineage>
</organism>
<protein>
    <submittedName>
        <fullName evidence="2">Uncharacterized protein</fullName>
    </submittedName>
</protein>